<dbReference type="PANTHER" id="PTHR43790">
    <property type="entry name" value="CARBOHYDRATE TRANSPORT ATP-BINDING PROTEIN MG119-RELATED"/>
    <property type="match status" value="1"/>
</dbReference>
<keyword evidence="2" id="KW-0813">Transport</keyword>
<evidence type="ECO:0000256" key="7">
    <source>
        <dbReference type="ARBA" id="ARBA00022840"/>
    </source>
</evidence>
<dbReference type="InterPro" id="IPR003593">
    <property type="entry name" value="AAA+_ATPase"/>
</dbReference>
<feature type="domain" description="ABC transporter" evidence="10">
    <location>
        <begin position="10"/>
        <end position="243"/>
    </location>
</feature>
<dbReference type="Gene3D" id="3.40.50.300">
    <property type="entry name" value="P-loop containing nucleotide triphosphate hydrolases"/>
    <property type="match status" value="2"/>
</dbReference>
<keyword evidence="3" id="KW-1003">Cell membrane</keyword>
<evidence type="ECO:0000256" key="8">
    <source>
        <dbReference type="ARBA" id="ARBA00022967"/>
    </source>
</evidence>
<keyword evidence="8" id="KW-1278">Translocase</keyword>
<comment type="subcellular location">
    <subcellularLocation>
        <location evidence="1">Cell membrane</location>
        <topology evidence="1">Peripheral membrane protein</topology>
    </subcellularLocation>
</comment>
<dbReference type="STRING" id="617002.SAMN05660653_00250"/>
<keyword evidence="4 11" id="KW-0762">Sugar transport</keyword>
<dbReference type="InterPro" id="IPR050107">
    <property type="entry name" value="ABC_carbohydrate_import_ATPase"/>
</dbReference>
<dbReference type="GO" id="GO:0016887">
    <property type="term" value="F:ATP hydrolysis activity"/>
    <property type="evidence" value="ECO:0007669"/>
    <property type="project" value="InterPro"/>
</dbReference>
<gene>
    <name evidence="11" type="ORF">SAMN05660653_00250</name>
</gene>
<evidence type="ECO:0000313" key="11">
    <source>
        <dbReference type="EMBL" id="SDB04962.1"/>
    </source>
</evidence>
<evidence type="ECO:0000313" key="12">
    <source>
        <dbReference type="Proteomes" id="UP000198771"/>
    </source>
</evidence>
<dbReference type="Proteomes" id="UP000198771">
    <property type="component" value="Unassembled WGS sequence"/>
</dbReference>
<evidence type="ECO:0000259" key="10">
    <source>
        <dbReference type="PROSITE" id="PS50893"/>
    </source>
</evidence>
<dbReference type="EMBL" id="FMXO01000001">
    <property type="protein sequence ID" value="SDB04962.1"/>
    <property type="molecule type" value="Genomic_DNA"/>
</dbReference>
<dbReference type="InterPro" id="IPR017871">
    <property type="entry name" value="ABC_transporter-like_CS"/>
</dbReference>
<keyword evidence="6" id="KW-0547">Nucleotide-binding</keyword>
<evidence type="ECO:0000256" key="6">
    <source>
        <dbReference type="ARBA" id="ARBA00022741"/>
    </source>
</evidence>
<dbReference type="Pfam" id="PF00005">
    <property type="entry name" value="ABC_tran"/>
    <property type="match status" value="2"/>
</dbReference>
<dbReference type="SUPFAM" id="SSF52540">
    <property type="entry name" value="P-loop containing nucleoside triphosphate hydrolases"/>
    <property type="match status" value="2"/>
</dbReference>
<keyword evidence="7 11" id="KW-0067">ATP-binding</keyword>
<organism evidence="11 12">
    <name type="scientific">Desulfonatronum thiosulfatophilum</name>
    <dbReference type="NCBI Taxonomy" id="617002"/>
    <lineage>
        <taxon>Bacteria</taxon>
        <taxon>Pseudomonadati</taxon>
        <taxon>Thermodesulfobacteriota</taxon>
        <taxon>Desulfovibrionia</taxon>
        <taxon>Desulfovibrionales</taxon>
        <taxon>Desulfonatronaceae</taxon>
        <taxon>Desulfonatronum</taxon>
    </lineage>
</organism>
<keyword evidence="12" id="KW-1185">Reference proteome</keyword>
<dbReference type="SMART" id="SM00382">
    <property type="entry name" value="AAA"/>
    <property type="match status" value="2"/>
</dbReference>
<reference evidence="11 12" key="1">
    <citation type="submission" date="2016-10" db="EMBL/GenBank/DDBJ databases">
        <authorList>
            <person name="de Groot N.N."/>
        </authorList>
    </citation>
    <scope>NUCLEOTIDE SEQUENCE [LARGE SCALE GENOMIC DNA]</scope>
    <source>
        <strain evidence="11 12">ASO4-2</strain>
    </source>
</reference>
<dbReference type="InterPro" id="IPR027417">
    <property type="entry name" value="P-loop_NTPase"/>
</dbReference>
<evidence type="ECO:0000256" key="4">
    <source>
        <dbReference type="ARBA" id="ARBA00022597"/>
    </source>
</evidence>
<dbReference type="PANTHER" id="PTHR43790:SF9">
    <property type="entry name" value="GALACTOFURANOSE TRANSPORTER ATP-BINDING PROTEIN YTFR"/>
    <property type="match status" value="1"/>
</dbReference>
<dbReference type="AlphaFoldDB" id="A0A1G6A988"/>
<dbReference type="GO" id="GO:0005524">
    <property type="term" value="F:ATP binding"/>
    <property type="evidence" value="ECO:0007669"/>
    <property type="project" value="UniProtKB-KW"/>
</dbReference>
<keyword evidence="9" id="KW-0472">Membrane</keyword>
<dbReference type="PROSITE" id="PS50893">
    <property type="entry name" value="ABC_TRANSPORTER_2"/>
    <property type="match status" value="2"/>
</dbReference>
<name>A0A1G6A988_9BACT</name>
<dbReference type="RefSeq" id="WP_244148608.1">
    <property type="nucleotide sequence ID" value="NZ_FMXO01000001.1"/>
</dbReference>
<dbReference type="CDD" id="cd03215">
    <property type="entry name" value="ABC_Carb_Monos_II"/>
    <property type="match status" value="1"/>
</dbReference>
<protein>
    <submittedName>
        <fullName evidence="11">Simple sugar transport system ATP-binding protein</fullName>
    </submittedName>
</protein>
<dbReference type="PROSITE" id="PS00211">
    <property type="entry name" value="ABC_TRANSPORTER_1"/>
    <property type="match status" value="1"/>
</dbReference>
<evidence type="ECO:0000256" key="3">
    <source>
        <dbReference type="ARBA" id="ARBA00022475"/>
    </source>
</evidence>
<sequence length="497" mass="54929">MTSTAEIPLIRLEGLTKSFGPVRANNNISFDIHGGRILALLGENGAGKSTLMSILAGRLHPDAGRILVRGRETRFASPKDSIAAGIGMVYQSFMLVNAMTVAENVLLGQEKSFWLSRRAMEREVGDLASRFNLAIDPGSRIADLSMGERQLVEILKLLYRQSQILIFDEPTAVLTPVEAAHLFEALRNMAEQGKAIIFISHKMEEVIAVADDVAVLRGGEVVGQWEADEIQSKEELASRMMGRSVSLDIDRTESIPGEEVLRIEHLSGPRLDDVNLVVREGEVMALVGVAGNGQKELVETVAGLRPPGAGRVEVLGKEWADFFANPSWKETLSYIPEDRLGLAVCREMTLTDNFLLTTRQGFCRGMWLQRRAARETVVQKVKEFNVQPGRPDMTAGRLSGGNLQKLVLAREFYRNSRLIVAEQPTQGLDISSTEEVWRQLLQARAHAGILLVTGDLREAVTLADRIAVIFRGRIMDDFSVDDKERMKRIGMLMAGAQ</sequence>
<evidence type="ECO:0000256" key="9">
    <source>
        <dbReference type="ARBA" id="ARBA00023136"/>
    </source>
</evidence>
<proteinExistence type="predicted"/>
<feature type="domain" description="ABC transporter" evidence="10">
    <location>
        <begin position="255"/>
        <end position="496"/>
    </location>
</feature>
<dbReference type="FunFam" id="3.40.50.300:FF:000127">
    <property type="entry name" value="Ribose import ATP-binding protein RbsA"/>
    <property type="match status" value="1"/>
</dbReference>
<keyword evidence="5" id="KW-0677">Repeat</keyword>
<dbReference type="GO" id="GO:0005886">
    <property type="term" value="C:plasma membrane"/>
    <property type="evidence" value="ECO:0007669"/>
    <property type="project" value="UniProtKB-SubCell"/>
</dbReference>
<accession>A0A1G6A988</accession>
<evidence type="ECO:0000256" key="2">
    <source>
        <dbReference type="ARBA" id="ARBA00022448"/>
    </source>
</evidence>
<evidence type="ECO:0000256" key="1">
    <source>
        <dbReference type="ARBA" id="ARBA00004202"/>
    </source>
</evidence>
<dbReference type="InterPro" id="IPR003439">
    <property type="entry name" value="ABC_transporter-like_ATP-bd"/>
</dbReference>
<evidence type="ECO:0000256" key="5">
    <source>
        <dbReference type="ARBA" id="ARBA00022737"/>
    </source>
</evidence>
<dbReference type="CDD" id="cd03216">
    <property type="entry name" value="ABC_Carb_Monos_I"/>
    <property type="match status" value="1"/>
</dbReference>